<evidence type="ECO:0000256" key="2">
    <source>
        <dbReference type="SAM" id="Phobius"/>
    </source>
</evidence>
<evidence type="ECO:0000313" key="5">
    <source>
        <dbReference type="Proteomes" id="UP001141327"/>
    </source>
</evidence>
<evidence type="ECO:0000256" key="1">
    <source>
        <dbReference type="SAM" id="MobiDB-lite"/>
    </source>
</evidence>
<feature type="chain" id="PRO_5045792558" description="SbsA Ig-like domain-containing protein" evidence="3">
    <location>
        <begin position="23"/>
        <end position="1252"/>
    </location>
</feature>
<evidence type="ECO:0000256" key="3">
    <source>
        <dbReference type="SAM" id="SignalP"/>
    </source>
</evidence>
<feature type="compositionally biased region" description="Low complexity" evidence="1">
    <location>
        <begin position="1193"/>
        <end position="1203"/>
    </location>
</feature>
<keyword evidence="2" id="KW-1133">Transmembrane helix</keyword>
<feature type="transmembrane region" description="Helical" evidence="2">
    <location>
        <begin position="919"/>
        <end position="938"/>
    </location>
</feature>
<keyword evidence="2" id="KW-0472">Membrane</keyword>
<sequence>MALPRGLFISFLGVLYFWTGQCAEIAKDGHVADFVDTPSLPTPSSQVPPSFPSLFPVPKLGRAENTDSDTTPPFVLSEVFTSSNGLRTRARCGDTVTYSFTASEPLLTPGTIFIGTRVGTVSSVSTSTWEATLTVSADDDVAWPLQVRIVGAADLAGNVMPTYLSPRVIDHAFPSAALLGISSASLVAITLASDSAVDPTRARAGDTITVSFTAEEPLLTSSLVVTIAGRAANLTASGPTAWVARLVVGPGDPEGPVGFAIVGATDLAGNALPGLPFRTATSGPDTIDIDLLAPGVTSLLLVSSNPAPRFARVGDTVTLTLTASEPLRADSLVVTLAGRPAFLTGAGTLWRANITMREDDAEGAIGYAVLGAADLAGNPLAGLPIRAGTSWPVVFDRTPPQLASIALSTTNLNVLRANREDTLQLAFVALEPLGQPPTVLIGGRPAEGMNLLGANGPVGESWYFKLSMSDPAIPGGPVGFLISNVVDRAGNRAPDRNSSTAGYLSTIFLDVVPPRAASLTVSSTNPHDPSLARAGDRICVALVASEALRGQSMVPAVTLLGTTVLMTGGPVSWSACATVGAACPEGPAEWFLVAAYDLAGNAFDPLPYSSPTSGPDMVVIDRTAPQIMSALATTSNPLNGSAWAGPADTVRLAFDASEPLRPDSMAVTIAGRAAVLSGGPLAWQAEVEMGLGDPEGPVSFLIAGGSDLAGNPLEPVAVSSVIRYDRTPPALATASLRATRPINGSADPCAAPAGSLVEVTLTASEPLSACPGVTLGSLVGSPTACLPESGLWRATFRLPAGLDQLRLEDLRLAEALVDRAGNAAILEGLANASWVDGCPVVSVVSQVFECRQDADCQSSDPAALCSLTAATASDGRPIDHWRCLCADGSFLPCANVPIPIPPRPTPTASPCGRLGGRPVLGLLFLVLCGLLVALIVFAQARCTLDAVGPGGRGVPPPQLPSGALSASPSQHTASMPSLRLLAFPGGPGSDTPSSAGSGTPIGAGGSWVVQPNPLRSGHGAACGGVGCEDLAAISAAQKVRMPSRCLTRPCVALEQLPEAFIWSQIMQAQEAPLPLPGQPVADHLPYHLTPAVPPGRHQPQTGTPLLADPELGPHTLRPCLVAGSRQPAGPAGPEEVDGEAAMGAVVRPTPLSPASCLDSPLLRPTPGNTPGTSPCLGTPLPAPPVLHLGAASPAGSACATPPAAASPPCGPTAAHGPPEALQAPARQPQHAPAPCQRVGSLLRVLRVALGSC</sequence>
<protein>
    <recommendedName>
        <fullName evidence="6">SbsA Ig-like domain-containing protein</fullName>
    </recommendedName>
</protein>
<feature type="compositionally biased region" description="Low complexity" evidence="1">
    <location>
        <begin position="1222"/>
        <end position="1233"/>
    </location>
</feature>
<gene>
    <name evidence="4" type="ORF">PAPYR_1515</name>
</gene>
<proteinExistence type="predicted"/>
<evidence type="ECO:0008006" key="6">
    <source>
        <dbReference type="Google" id="ProtNLM"/>
    </source>
</evidence>
<keyword evidence="3" id="KW-0732">Signal</keyword>
<feature type="region of interest" description="Disordered" evidence="1">
    <location>
        <begin position="1193"/>
        <end position="1233"/>
    </location>
</feature>
<keyword evidence="2" id="KW-0812">Transmembrane</keyword>
<dbReference type="EMBL" id="JAPMOS010000005">
    <property type="protein sequence ID" value="KAJ4461841.1"/>
    <property type="molecule type" value="Genomic_DNA"/>
</dbReference>
<feature type="signal peptide" evidence="3">
    <location>
        <begin position="1"/>
        <end position="22"/>
    </location>
</feature>
<keyword evidence="5" id="KW-1185">Reference proteome</keyword>
<name>A0ABQ8UTU9_9EUKA</name>
<accession>A0ABQ8UTU9</accession>
<organism evidence="4 5">
    <name type="scientific">Paratrimastix pyriformis</name>
    <dbReference type="NCBI Taxonomy" id="342808"/>
    <lineage>
        <taxon>Eukaryota</taxon>
        <taxon>Metamonada</taxon>
        <taxon>Preaxostyla</taxon>
        <taxon>Paratrimastigidae</taxon>
        <taxon>Paratrimastix</taxon>
    </lineage>
</organism>
<evidence type="ECO:0000313" key="4">
    <source>
        <dbReference type="EMBL" id="KAJ4461841.1"/>
    </source>
</evidence>
<dbReference type="Proteomes" id="UP001141327">
    <property type="component" value="Unassembled WGS sequence"/>
</dbReference>
<reference evidence="4" key="1">
    <citation type="journal article" date="2022" name="bioRxiv">
        <title>Genomics of Preaxostyla Flagellates Illuminates Evolutionary Transitions and the Path Towards Mitochondrial Loss.</title>
        <authorList>
            <person name="Novak L.V.F."/>
            <person name="Treitli S.C."/>
            <person name="Pyrih J."/>
            <person name="Halakuc P."/>
            <person name="Pipaliya S.V."/>
            <person name="Vacek V."/>
            <person name="Brzon O."/>
            <person name="Soukal P."/>
            <person name="Eme L."/>
            <person name="Dacks J.B."/>
            <person name="Karnkowska A."/>
            <person name="Elias M."/>
            <person name="Hampl V."/>
        </authorList>
    </citation>
    <scope>NUCLEOTIDE SEQUENCE</scope>
    <source>
        <strain evidence="4">RCP-MX</strain>
    </source>
</reference>
<comment type="caution">
    <text evidence="4">The sequence shown here is derived from an EMBL/GenBank/DDBJ whole genome shotgun (WGS) entry which is preliminary data.</text>
</comment>